<evidence type="ECO:0000256" key="2">
    <source>
        <dbReference type="ARBA" id="ARBA00022801"/>
    </source>
</evidence>
<sequence>MRAMIRAIGAVIASGTLVVGAGVAGAAPQQQEDVGLQGVVGSIAWAPCSEPGAPAGVECGKLSLPVDWSKPRGEKFDLAVARRKATDPAKRIGIMLINPGGPGGSGVSFAYGANTYFSAEVQERFDIIGFDPRGVARSQPVKCSLDLLNAQPSLFPKDQAEFDKLKAYNQELAADCRARSGAIFDHADTIAVTNDMDAIRRSLGEQKINYYGISYGTIMGQQYAERFGHRVRAMVIDSNMDHSLDAKAFNATEAATAEDSFQEFVKWCDRTESCALHGRDVAAYWDDLLARADRGELKDPDDPTRTVTSEEITGTAFSVFYGPAWSFLASWLDALGSGTPTPAGMSAFADETAGNPFPAVFCQDYQYRVKDYRELAGLVADAKRLAPHMGGSRLGHYAIASCIGYPAKANNPQHRLRITSSPKILMLNALHDPATAYAWAANAHKQTRDKTVLLTYEGWGHGAYDRSECTLGASDDYLVDLTVPRDGTRCAAVEPQPQTASVDSAGTTALPAGPKPGLPGWQRQR</sequence>
<dbReference type="InterPro" id="IPR051601">
    <property type="entry name" value="Serine_prot/Carboxylest_S33"/>
</dbReference>
<feature type="domain" description="AB hydrolase-1" evidence="5">
    <location>
        <begin position="94"/>
        <end position="291"/>
    </location>
</feature>
<evidence type="ECO:0000256" key="4">
    <source>
        <dbReference type="SAM" id="SignalP"/>
    </source>
</evidence>
<feature type="compositionally biased region" description="Polar residues" evidence="3">
    <location>
        <begin position="496"/>
        <end position="507"/>
    </location>
</feature>
<feature type="domain" description="Peptidase S33 tripeptidyl aminopeptidase-like C-terminal" evidence="6">
    <location>
        <begin position="398"/>
        <end position="490"/>
    </location>
</feature>
<dbReference type="Pfam" id="PF00561">
    <property type="entry name" value="Abhydrolase_1"/>
    <property type="match status" value="1"/>
</dbReference>
<feature type="chain" id="PRO_5015733908" evidence="4">
    <location>
        <begin position="27"/>
        <end position="525"/>
    </location>
</feature>
<dbReference type="Proteomes" id="UP000239494">
    <property type="component" value="Unassembled WGS sequence"/>
</dbReference>
<comment type="similarity">
    <text evidence="1">Belongs to the peptidase S33 family.</text>
</comment>
<dbReference type="AlphaFoldDB" id="A0A2T0TAJ0"/>
<dbReference type="InterPro" id="IPR029058">
    <property type="entry name" value="AB_hydrolase_fold"/>
</dbReference>
<dbReference type="PANTHER" id="PTHR43248:SF25">
    <property type="entry name" value="AB HYDROLASE-1 DOMAIN-CONTAINING PROTEIN-RELATED"/>
    <property type="match status" value="1"/>
</dbReference>
<keyword evidence="2 7" id="KW-0378">Hydrolase</keyword>
<protein>
    <submittedName>
        <fullName evidence="7">Alpha/beta hydrolase family protein</fullName>
    </submittedName>
</protein>
<evidence type="ECO:0000313" key="7">
    <source>
        <dbReference type="EMBL" id="PRY42676.1"/>
    </source>
</evidence>
<feature type="region of interest" description="Disordered" evidence="3">
    <location>
        <begin position="493"/>
        <end position="525"/>
    </location>
</feature>
<keyword evidence="8" id="KW-1185">Reference proteome</keyword>
<evidence type="ECO:0000259" key="5">
    <source>
        <dbReference type="Pfam" id="PF00561"/>
    </source>
</evidence>
<dbReference type="InterPro" id="IPR000073">
    <property type="entry name" value="AB_hydrolase_1"/>
</dbReference>
<name>A0A2T0TAJ0_9PSEU</name>
<dbReference type="OrthoDB" id="4006962at2"/>
<dbReference type="PANTHER" id="PTHR43248">
    <property type="entry name" value="2-SUCCINYL-6-HYDROXY-2,4-CYCLOHEXADIENE-1-CARBOXYLATE SYNTHASE"/>
    <property type="match status" value="1"/>
</dbReference>
<evidence type="ECO:0000313" key="8">
    <source>
        <dbReference type="Proteomes" id="UP000239494"/>
    </source>
</evidence>
<keyword evidence="4" id="KW-0732">Signal</keyword>
<dbReference type="Gene3D" id="3.40.50.1820">
    <property type="entry name" value="alpha/beta hydrolase"/>
    <property type="match status" value="1"/>
</dbReference>
<accession>A0A2T0TAJ0</accession>
<evidence type="ECO:0000256" key="1">
    <source>
        <dbReference type="ARBA" id="ARBA00010088"/>
    </source>
</evidence>
<proteinExistence type="inferred from homology"/>
<feature type="signal peptide" evidence="4">
    <location>
        <begin position="1"/>
        <end position="26"/>
    </location>
</feature>
<dbReference type="GO" id="GO:0016787">
    <property type="term" value="F:hydrolase activity"/>
    <property type="evidence" value="ECO:0007669"/>
    <property type="project" value="UniProtKB-KW"/>
</dbReference>
<dbReference type="Pfam" id="PF08386">
    <property type="entry name" value="Abhydrolase_4"/>
    <property type="match status" value="1"/>
</dbReference>
<dbReference type="InterPro" id="IPR013595">
    <property type="entry name" value="Pept_S33_TAP-like_C"/>
</dbReference>
<organism evidence="7 8">
    <name type="scientific">Umezawaea tangerina</name>
    <dbReference type="NCBI Taxonomy" id="84725"/>
    <lineage>
        <taxon>Bacteria</taxon>
        <taxon>Bacillati</taxon>
        <taxon>Actinomycetota</taxon>
        <taxon>Actinomycetes</taxon>
        <taxon>Pseudonocardiales</taxon>
        <taxon>Pseudonocardiaceae</taxon>
        <taxon>Umezawaea</taxon>
    </lineage>
</organism>
<dbReference type="EMBL" id="PVTF01000004">
    <property type="protein sequence ID" value="PRY42676.1"/>
    <property type="molecule type" value="Genomic_DNA"/>
</dbReference>
<evidence type="ECO:0000259" key="6">
    <source>
        <dbReference type="Pfam" id="PF08386"/>
    </source>
</evidence>
<evidence type="ECO:0000256" key="3">
    <source>
        <dbReference type="SAM" id="MobiDB-lite"/>
    </source>
</evidence>
<dbReference type="SUPFAM" id="SSF53474">
    <property type="entry name" value="alpha/beta-Hydrolases"/>
    <property type="match status" value="1"/>
</dbReference>
<gene>
    <name evidence="7" type="ORF">CLV43_104511</name>
</gene>
<reference evidence="7 8" key="1">
    <citation type="submission" date="2018-03" db="EMBL/GenBank/DDBJ databases">
        <title>Genomic Encyclopedia of Archaeal and Bacterial Type Strains, Phase II (KMG-II): from individual species to whole genera.</title>
        <authorList>
            <person name="Goeker M."/>
        </authorList>
    </citation>
    <scope>NUCLEOTIDE SEQUENCE [LARGE SCALE GENOMIC DNA]</scope>
    <source>
        <strain evidence="7 8">DSM 44720</strain>
    </source>
</reference>
<comment type="caution">
    <text evidence="7">The sequence shown here is derived from an EMBL/GenBank/DDBJ whole genome shotgun (WGS) entry which is preliminary data.</text>
</comment>